<dbReference type="AlphaFoldDB" id="W0DLB2"/>
<dbReference type="KEGG" id="tti:THITH_15070"/>
<evidence type="ECO:0000313" key="1">
    <source>
        <dbReference type="EMBL" id="AHE99384.1"/>
    </source>
</evidence>
<dbReference type="Pfam" id="PF21716">
    <property type="entry name" value="dnstrm_HI1420"/>
    <property type="match status" value="1"/>
</dbReference>
<dbReference type="GO" id="GO:0003677">
    <property type="term" value="F:DNA binding"/>
    <property type="evidence" value="ECO:0007669"/>
    <property type="project" value="InterPro"/>
</dbReference>
<dbReference type="Proteomes" id="UP000005289">
    <property type="component" value="Chromosome"/>
</dbReference>
<name>W0DLB2_9GAMM</name>
<dbReference type="InterPro" id="IPR010982">
    <property type="entry name" value="Lambda_DNA-bd_dom_sf"/>
</dbReference>
<dbReference type="InterPro" id="IPR014057">
    <property type="entry name" value="HI1420"/>
</dbReference>
<proteinExistence type="predicted"/>
<dbReference type="PANTHER" id="PTHR40275:SF1">
    <property type="entry name" value="SSL7038 PROTEIN"/>
    <property type="match status" value="1"/>
</dbReference>
<reference evidence="1 2" key="1">
    <citation type="submission" date="2013-12" db="EMBL/GenBank/DDBJ databases">
        <authorList>
            <consortium name="DOE Joint Genome Institute"/>
            <person name="Muyzer G."/>
            <person name="Huntemann M."/>
            <person name="Han J."/>
            <person name="Chen A."/>
            <person name="Kyrpides N."/>
            <person name="Mavromatis K."/>
            <person name="Markowitz V."/>
            <person name="Palaniappan K."/>
            <person name="Ivanova N."/>
            <person name="Schaumberg A."/>
            <person name="Pati A."/>
            <person name="Liolios K."/>
            <person name="Nordberg H.P."/>
            <person name="Cantor M.N."/>
            <person name="Hua S.X."/>
            <person name="Woyke T."/>
        </authorList>
    </citation>
    <scope>NUCLEOTIDE SEQUENCE [LARGE SCALE GENOMIC DNA]</scope>
    <source>
        <strain evidence="1 2">ARh 1</strain>
    </source>
</reference>
<organism evidence="1 2">
    <name type="scientific">Thioalkalivibrio paradoxus ARh 1</name>
    <dbReference type="NCBI Taxonomy" id="713585"/>
    <lineage>
        <taxon>Bacteria</taxon>
        <taxon>Pseudomonadati</taxon>
        <taxon>Pseudomonadota</taxon>
        <taxon>Gammaproteobacteria</taxon>
        <taxon>Chromatiales</taxon>
        <taxon>Ectothiorhodospiraceae</taxon>
        <taxon>Thioalkalivibrio</taxon>
    </lineage>
</organism>
<evidence type="ECO:0000313" key="2">
    <source>
        <dbReference type="Proteomes" id="UP000005289"/>
    </source>
</evidence>
<keyword evidence="2" id="KW-1185">Reference proteome</keyword>
<gene>
    <name evidence="1" type="ORF">THITH_15070</name>
</gene>
<dbReference type="NCBIfam" id="TIGR02684">
    <property type="entry name" value="dnstrm_HI1420"/>
    <property type="match status" value="1"/>
</dbReference>
<sequence length="108" mass="11919">MTTVTLKRWDVVDHLRTDEDMALYLDACFAEDPGDGSLIRVALGDIARAHGMTQLARDTGMAREGLYKALSAEGNPEFATIMKVVRALRLRLHAHSANENREPGILAQ</sequence>
<dbReference type="PANTHER" id="PTHR40275">
    <property type="entry name" value="SSL7038 PROTEIN"/>
    <property type="match status" value="1"/>
</dbReference>
<protein>
    <submittedName>
        <fullName evidence="1">Addiction module antitoxin</fullName>
    </submittedName>
</protein>
<dbReference type="EMBL" id="CP007029">
    <property type="protein sequence ID" value="AHE99384.1"/>
    <property type="molecule type" value="Genomic_DNA"/>
</dbReference>
<dbReference type="STRING" id="713585.THITH_15070"/>
<dbReference type="OrthoDB" id="9798416at2"/>
<accession>W0DLB2</accession>
<dbReference type="HOGENOM" id="CLU_137365_1_1_6"/>
<dbReference type="SUPFAM" id="SSF47413">
    <property type="entry name" value="lambda repressor-like DNA-binding domains"/>
    <property type="match status" value="1"/>
</dbReference>
<dbReference type="RefSeq" id="WP_006747070.1">
    <property type="nucleotide sequence ID" value="NZ_CP007029.1"/>
</dbReference>